<feature type="active site" evidence="9">
    <location>
        <position position="18"/>
    </location>
</feature>
<dbReference type="Gene3D" id="3.30.110.120">
    <property type="match status" value="1"/>
</dbReference>
<dbReference type="EC" id="6.2.-.-" evidence="8"/>
<proteinExistence type="inferred from homology"/>
<dbReference type="InterPro" id="IPR006070">
    <property type="entry name" value="Sua5-like_dom"/>
</dbReference>
<dbReference type="PANTHER" id="PTHR42959">
    <property type="entry name" value="CARBAMOYLTRANSFERASE"/>
    <property type="match status" value="1"/>
</dbReference>
<comment type="catalytic activity">
    <reaction evidence="9">
        <text>an acyl phosphate + H2O = a carboxylate + phosphate + H(+)</text>
        <dbReference type="Rhea" id="RHEA:14965"/>
        <dbReference type="ChEBI" id="CHEBI:15377"/>
        <dbReference type="ChEBI" id="CHEBI:15378"/>
        <dbReference type="ChEBI" id="CHEBI:29067"/>
        <dbReference type="ChEBI" id="CHEBI:43474"/>
        <dbReference type="ChEBI" id="CHEBI:59918"/>
        <dbReference type="EC" id="3.6.1.7"/>
    </reaction>
</comment>
<dbReference type="PROSITE" id="PS51160">
    <property type="entry name" value="ACYLPHOSPHATASE_3"/>
    <property type="match status" value="1"/>
</dbReference>
<evidence type="ECO:0000256" key="2">
    <source>
        <dbReference type="ARBA" id="ARBA00008097"/>
    </source>
</evidence>
<evidence type="ECO:0000256" key="1">
    <source>
        <dbReference type="ARBA" id="ARBA00004711"/>
    </source>
</evidence>
<evidence type="ECO:0000259" key="10">
    <source>
        <dbReference type="PROSITE" id="PS51160"/>
    </source>
</evidence>
<feature type="domain" description="YrdC-like" evidence="11">
    <location>
        <begin position="211"/>
        <end position="401"/>
    </location>
</feature>
<dbReference type="SUPFAM" id="SSF54975">
    <property type="entry name" value="Acylphosphatase/BLUF domain-like"/>
    <property type="match status" value="1"/>
</dbReference>
<feature type="active site" evidence="9">
    <location>
        <position position="36"/>
    </location>
</feature>
<evidence type="ECO:0000256" key="5">
    <source>
        <dbReference type="ARBA" id="ARBA00022771"/>
    </source>
</evidence>
<dbReference type="PANTHER" id="PTHR42959:SF1">
    <property type="entry name" value="CARBAMOYLTRANSFERASE HYPF"/>
    <property type="match status" value="1"/>
</dbReference>
<dbReference type="Gene3D" id="3.90.870.50">
    <property type="match status" value="1"/>
</dbReference>
<dbReference type="PIRSF" id="PIRSF006256">
    <property type="entry name" value="CMPcnvr_hdrg_mat"/>
    <property type="match status" value="1"/>
</dbReference>
<keyword evidence="13" id="KW-1185">Reference proteome</keyword>
<evidence type="ECO:0000256" key="9">
    <source>
        <dbReference type="PROSITE-ProRule" id="PRU00520"/>
    </source>
</evidence>
<evidence type="ECO:0000313" key="13">
    <source>
        <dbReference type="Proteomes" id="UP000650424"/>
    </source>
</evidence>
<dbReference type="Pfam" id="PF17788">
    <property type="entry name" value="HypF_C"/>
    <property type="match status" value="1"/>
</dbReference>
<organism evidence="12 13">
    <name type="scientific">Undibacterium hunanense</name>
    <dbReference type="NCBI Taxonomy" id="2762292"/>
    <lineage>
        <taxon>Bacteria</taxon>
        <taxon>Pseudomonadati</taxon>
        <taxon>Pseudomonadota</taxon>
        <taxon>Betaproteobacteria</taxon>
        <taxon>Burkholderiales</taxon>
        <taxon>Oxalobacteraceae</taxon>
        <taxon>Undibacterium</taxon>
    </lineage>
</organism>
<dbReference type="InterPro" id="IPR004421">
    <property type="entry name" value="Carbamoyltransferase_HypF"/>
</dbReference>
<dbReference type="Pfam" id="PF01300">
    <property type="entry name" value="Sua5_yciO_yrdC"/>
    <property type="match status" value="1"/>
</dbReference>
<dbReference type="Proteomes" id="UP000650424">
    <property type="component" value="Unassembled WGS sequence"/>
</dbReference>
<name>A0ABR6ZNN2_9BURK</name>
<comment type="catalytic activity">
    <reaction evidence="7 8">
        <text>C-terminal L-cysteinyl-[HypE protein] + carbamoyl phosphate + ATP + H2O = C-terminal S-carboxamide-L-cysteinyl-[HypE protein] + AMP + phosphate + diphosphate + H(+)</text>
        <dbReference type="Rhea" id="RHEA:55636"/>
        <dbReference type="Rhea" id="RHEA-COMP:14247"/>
        <dbReference type="Rhea" id="RHEA-COMP:14392"/>
        <dbReference type="ChEBI" id="CHEBI:15377"/>
        <dbReference type="ChEBI" id="CHEBI:15378"/>
        <dbReference type="ChEBI" id="CHEBI:30616"/>
        <dbReference type="ChEBI" id="CHEBI:33019"/>
        <dbReference type="ChEBI" id="CHEBI:43474"/>
        <dbReference type="ChEBI" id="CHEBI:58228"/>
        <dbReference type="ChEBI" id="CHEBI:76913"/>
        <dbReference type="ChEBI" id="CHEBI:139126"/>
        <dbReference type="ChEBI" id="CHEBI:456215"/>
    </reaction>
</comment>
<dbReference type="InterPro" id="IPR011125">
    <property type="entry name" value="Znf_HypF"/>
</dbReference>
<sequence>MENQEIRVKGTVQGVGFRPAVYRLALECQLHGEVSNDTDGVLIRLSGMQNDISEFLQRLEAEAPPLAKIDSISTETVSEAWEYEDFRITQSTHTQGRTEVVADAATCKSCLAETMDPAERRYRYPFTNCTHCGPRLSIIEGIPYDRERTTMKAFTMCPACQKEYDDPLDRRFHAQPIACHVCGPQLFLHETGQLLVHCSSTDIDGYQDRIAQQLQHIDQALKDGKIVAIKGLGGFHLCCDATSHDAVQALRQRKQRYAKPFAVMTHELACIQQYCAVDQLEAELLQSVAAPIVLLEARQITDADVPALSADIAPGSHLLGFMLPYTPLHHMVCQQFGRPLVMTSGNVSGEPQIIDNEQALEKLAGIADLIVCHNRDIANRIDDTVVRCVAGKARILRRARGYAPRSIPLPAGFEKVDGILAYGAELKSTFCLVKQGTAILSQHQGDLEDISTLDDYEHNLALYQRLFEMMPVQVAQDMHPEYVCNKLAHDVPDLLPSVVSTVQHHHAHIASAMAENQIALSHPPVLGIALDGLGLGDDGQFWGGEFLLTNYRNFQRLARFKPVAMPGAAQAIRQPWRNTYAHILNGMQWDTFIQQFSDTDLAKFFSQQPITILENMLASGMNCPLASSTGRLFDAVAAAVGLHRQQVQFEGQAAMELEMLVDKNLLADCLAGKATYPAYDFCIEKPASSPASTEATQKLFELNAASMWPQLLGDLQQGLSASLIATRFHAGLIKGITAMVCALREQHVFKDVVLSGGCMQNAILLAGLEMSLREQQFNCLSHTLVPSNDGGIALGQAAIAAARSLELVTVSTIPTVATVRTAQTTARLMAEDYSFRQKNFTQHAISP</sequence>
<keyword evidence="4" id="KW-0479">Metal-binding</keyword>
<comment type="pathway">
    <text evidence="1 8">Protein modification; [NiFe] hydrogenase maturation.</text>
</comment>
<dbReference type="InterPro" id="IPR055128">
    <property type="entry name" value="HypF_C_2"/>
</dbReference>
<keyword evidence="9" id="KW-0378">Hydrolase</keyword>
<dbReference type="SUPFAM" id="SSF55821">
    <property type="entry name" value="YrdC/RibB"/>
    <property type="match status" value="1"/>
</dbReference>
<keyword evidence="3" id="KW-0436">Ligase</keyword>
<dbReference type="InterPro" id="IPR001792">
    <property type="entry name" value="Acylphosphatase-like_dom"/>
</dbReference>
<keyword evidence="6" id="KW-0862">Zinc</keyword>
<evidence type="ECO:0000256" key="3">
    <source>
        <dbReference type="ARBA" id="ARBA00022598"/>
    </source>
</evidence>
<dbReference type="Pfam" id="PF07503">
    <property type="entry name" value="zf-HYPF"/>
    <property type="match status" value="2"/>
</dbReference>
<keyword evidence="5" id="KW-0863">Zinc-finger</keyword>
<dbReference type="Gene3D" id="3.30.420.360">
    <property type="match status" value="1"/>
</dbReference>
<comment type="similarity">
    <text evidence="2 8">Belongs to the carbamoyltransferase HypF family.</text>
</comment>
<reference evidence="12 13" key="1">
    <citation type="submission" date="2020-08" db="EMBL/GenBank/DDBJ databases">
        <title>Novel species isolated from subtropical streams in China.</title>
        <authorList>
            <person name="Lu H."/>
        </authorList>
    </citation>
    <scope>NUCLEOTIDE SEQUENCE [LARGE SCALE GENOMIC DNA]</scope>
    <source>
        <strain evidence="12 13">CY18W</strain>
    </source>
</reference>
<evidence type="ECO:0000313" key="12">
    <source>
        <dbReference type="EMBL" id="MBC3917183.1"/>
    </source>
</evidence>
<evidence type="ECO:0000256" key="6">
    <source>
        <dbReference type="ARBA" id="ARBA00022833"/>
    </source>
</evidence>
<comment type="function">
    <text evidence="8">Involved in the maturation of [NiFe] hydrogenases. Along with HypE, it catalyzes the synthesis of the CN ligands of the active site iron of [NiFe]-hydrogenases. HypF functions as a carbamoyl transferase using carbamoylphosphate as a substrate and transferring the carboxamido moiety in an ATP-dependent reaction to the thiolate of the C-terminal cysteine of HypE yielding a protein-S-carboxamide.</text>
</comment>
<evidence type="ECO:0000256" key="7">
    <source>
        <dbReference type="ARBA" id="ARBA00048220"/>
    </source>
</evidence>
<dbReference type="InterPro" id="IPR051060">
    <property type="entry name" value="Carbamoyltrans_HypF-like"/>
</dbReference>
<evidence type="ECO:0000256" key="4">
    <source>
        <dbReference type="ARBA" id="ARBA00022723"/>
    </source>
</evidence>
<dbReference type="InterPro" id="IPR017968">
    <property type="entry name" value="Acylphosphatase_CS"/>
</dbReference>
<evidence type="ECO:0000259" key="11">
    <source>
        <dbReference type="PROSITE" id="PS51163"/>
    </source>
</evidence>
<accession>A0ABR6ZNN2</accession>
<evidence type="ECO:0000256" key="8">
    <source>
        <dbReference type="PIRNR" id="PIRNR006256"/>
    </source>
</evidence>
<protein>
    <recommendedName>
        <fullName evidence="8">Carbamoyltransferase HypF</fullName>
        <ecNumber evidence="8">6.2.-.-</ecNumber>
    </recommendedName>
</protein>
<dbReference type="NCBIfam" id="TIGR00143">
    <property type="entry name" value="hypF"/>
    <property type="match status" value="1"/>
</dbReference>
<comment type="caution">
    <text evidence="12">The sequence shown here is derived from an EMBL/GenBank/DDBJ whole genome shotgun (WGS) entry which is preliminary data.</text>
</comment>
<dbReference type="Pfam" id="PF00708">
    <property type="entry name" value="Acylphosphatase"/>
    <property type="match status" value="1"/>
</dbReference>
<dbReference type="Gene3D" id="3.30.420.40">
    <property type="match status" value="1"/>
</dbReference>
<feature type="domain" description="Acylphosphatase-like" evidence="10">
    <location>
        <begin position="3"/>
        <end position="90"/>
    </location>
</feature>
<dbReference type="EMBL" id="JACOGF010000003">
    <property type="protein sequence ID" value="MBC3917183.1"/>
    <property type="molecule type" value="Genomic_DNA"/>
</dbReference>
<dbReference type="InterPro" id="IPR041440">
    <property type="entry name" value="HypF_C"/>
</dbReference>
<dbReference type="InterPro" id="IPR036046">
    <property type="entry name" value="Acylphosphatase-like_dom_sf"/>
</dbReference>
<dbReference type="PROSITE" id="PS51163">
    <property type="entry name" value="YRDC"/>
    <property type="match status" value="1"/>
</dbReference>
<dbReference type="PROSITE" id="PS00150">
    <property type="entry name" value="ACYLPHOSPHATASE_1"/>
    <property type="match status" value="1"/>
</dbReference>
<gene>
    <name evidence="12" type="primary">hypF</name>
    <name evidence="12" type="ORF">H8L32_06825</name>
</gene>
<dbReference type="InterPro" id="IPR017945">
    <property type="entry name" value="DHBP_synth_RibB-like_a/b_dom"/>
</dbReference>
<dbReference type="Pfam" id="PF22521">
    <property type="entry name" value="HypF_C_2"/>
    <property type="match status" value="1"/>
</dbReference>